<accession>A0A9P8P3U4</accession>
<reference evidence="1" key="2">
    <citation type="submission" date="2021-01" db="EMBL/GenBank/DDBJ databases">
        <authorList>
            <person name="Schikora-Tamarit M.A."/>
        </authorList>
    </citation>
    <scope>NUCLEOTIDE SEQUENCE</scope>
    <source>
        <strain evidence="1">NCAIM Y.01608</strain>
    </source>
</reference>
<sequence>MMSVSTEWSPDGNALNSKPLLGYKDSFSDRNHFSSYPVCTSNFARNIPQRAAFEALEGLSTEGMVISMLQISAKETPECLTFCTFNLAYDGAGSC</sequence>
<keyword evidence="2" id="KW-1185">Reference proteome</keyword>
<organism evidence="1 2">
    <name type="scientific">Ogataea polymorpha</name>
    <dbReference type="NCBI Taxonomy" id="460523"/>
    <lineage>
        <taxon>Eukaryota</taxon>
        <taxon>Fungi</taxon>
        <taxon>Dikarya</taxon>
        <taxon>Ascomycota</taxon>
        <taxon>Saccharomycotina</taxon>
        <taxon>Pichiomycetes</taxon>
        <taxon>Pichiales</taxon>
        <taxon>Pichiaceae</taxon>
        <taxon>Ogataea</taxon>
    </lineage>
</organism>
<evidence type="ECO:0000313" key="2">
    <source>
        <dbReference type="Proteomes" id="UP000788993"/>
    </source>
</evidence>
<name>A0A9P8P3U4_9ASCO</name>
<dbReference type="AlphaFoldDB" id="A0A9P8P3U4"/>
<comment type="caution">
    <text evidence="1">The sequence shown here is derived from an EMBL/GenBank/DDBJ whole genome shotgun (WGS) entry which is preliminary data.</text>
</comment>
<dbReference type="Proteomes" id="UP000788993">
    <property type="component" value="Unassembled WGS sequence"/>
</dbReference>
<protein>
    <submittedName>
        <fullName evidence="1">Uncharacterized protein</fullName>
    </submittedName>
</protein>
<proteinExistence type="predicted"/>
<dbReference type="EMBL" id="JAEUBD010001178">
    <property type="protein sequence ID" value="KAH3664697.1"/>
    <property type="molecule type" value="Genomic_DNA"/>
</dbReference>
<evidence type="ECO:0000313" key="1">
    <source>
        <dbReference type="EMBL" id="KAH3664697.1"/>
    </source>
</evidence>
<reference evidence="1" key="1">
    <citation type="journal article" date="2021" name="Open Biol.">
        <title>Shared evolutionary footprints suggest mitochondrial oxidative damage underlies multiple complex I losses in fungi.</title>
        <authorList>
            <person name="Schikora-Tamarit M.A."/>
            <person name="Marcet-Houben M."/>
            <person name="Nosek J."/>
            <person name="Gabaldon T."/>
        </authorList>
    </citation>
    <scope>NUCLEOTIDE SEQUENCE</scope>
    <source>
        <strain evidence="1">NCAIM Y.01608</strain>
    </source>
</reference>
<gene>
    <name evidence="1" type="ORF">OGATHE_003512</name>
</gene>